<protein>
    <recommendedName>
        <fullName evidence="3">Capsid protein</fullName>
    </recommendedName>
</protein>
<dbReference type="InterPro" id="IPR021080">
    <property type="entry name" value="Minor_capsid_protein"/>
</dbReference>
<dbReference type="RefSeq" id="WP_113845860.1">
    <property type="nucleotide sequence ID" value="NZ_JAANZI010000006.1"/>
</dbReference>
<evidence type="ECO:0000313" key="1">
    <source>
        <dbReference type="EMBL" id="RCA11022.1"/>
    </source>
</evidence>
<dbReference type="EMBL" id="LEPB01000004">
    <property type="protein sequence ID" value="RCA11022.1"/>
    <property type="molecule type" value="Genomic_DNA"/>
</dbReference>
<evidence type="ECO:0008006" key="3">
    <source>
        <dbReference type="Google" id="ProtNLM"/>
    </source>
</evidence>
<gene>
    <name evidence="1" type="ORF">EA71_01777</name>
</gene>
<dbReference type="Proteomes" id="UP000252797">
    <property type="component" value="Unassembled WGS sequence"/>
</dbReference>
<proteinExistence type="predicted"/>
<dbReference type="AlphaFoldDB" id="A0A367CF89"/>
<reference evidence="1 2" key="1">
    <citation type="submission" date="2015-06" db="EMBL/GenBank/DDBJ databases">
        <title>The Genome Sequence of Enterococcus durans 4EA1.</title>
        <authorList>
            <consortium name="The Broad Institute Genomics Platform"/>
            <consortium name="The Broad Institute Genome Sequencing Center for Infectious Disease"/>
            <person name="Earl A.M."/>
            <person name="Van Tyne D."/>
            <person name="Lebreton F."/>
            <person name="Saavedra J.T."/>
            <person name="Gilmore M.S."/>
            <person name="Manson Mcguire A."/>
            <person name="Clock S."/>
            <person name="Crupain M."/>
            <person name="Rangan U."/>
            <person name="Young S."/>
            <person name="Abouelleil A."/>
            <person name="Cao P."/>
            <person name="Chapman S.B."/>
            <person name="Griggs A."/>
            <person name="Priest M."/>
            <person name="Shea T."/>
            <person name="Wortman J."/>
            <person name="Nusbaum C."/>
            <person name="Birren B."/>
        </authorList>
    </citation>
    <scope>NUCLEOTIDE SEQUENCE [LARGE SCALE GENOMIC DNA]</scope>
    <source>
        <strain evidence="1 2">4EA1</strain>
    </source>
</reference>
<sequence length="108" mass="12135">MEIKVNLGGVRAKVSSQAMERGRYALANQAMADMNSFVPKKNNILRQSSHVKSDGSAILYETKYARKQFYLNGKKYTTPGTGPRWDLKAKSLYMPSWKKAYLKGAGIK</sequence>
<accession>A0A367CF89</accession>
<dbReference type="Pfam" id="PF11114">
    <property type="entry name" value="Minor_capsid_2"/>
    <property type="match status" value="1"/>
</dbReference>
<name>A0A367CF89_9ENTE</name>
<evidence type="ECO:0000313" key="2">
    <source>
        <dbReference type="Proteomes" id="UP000252797"/>
    </source>
</evidence>
<comment type="caution">
    <text evidence="1">The sequence shown here is derived from an EMBL/GenBank/DDBJ whole genome shotgun (WGS) entry which is preliminary data.</text>
</comment>
<organism evidence="1 2">
    <name type="scientific">Enterococcus durans</name>
    <dbReference type="NCBI Taxonomy" id="53345"/>
    <lineage>
        <taxon>Bacteria</taxon>
        <taxon>Bacillati</taxon>
        <taxon>Bacillota</taxon>
        <taxon>Bacilli</taxon>
        <taxon>Lactobacillales</taxon>
        <taxon>Enterococcaceae</taxon>
        <taxon>Enterococcus</taxon>
    </lineage>
</organism>